<feature type="compositionally biased region" description="Polar residues" evidence="5">
    <location>
        <begin position="57"/>
        <end position="71"/>
    </location>
</feature>
<dbReference type="PANTHER" id="PTHR12883">
    <property type="entry name" value="ADIPOCYTE-SPECIFIC PROTEIN 4-RELATED"/>
    <property type="match status" value="1"/>
</dbReference>
<keyword evidence="8" id="KW-1185">Reference proteome</keyword>
<accession>K0KKZ2</accession>
<sequence>MVYSMRIAGVYETTNEQGIPVVEGSNIPAQQSTAVVGEDGSTSTVVVHFYSTAGSDGLNTAPTTAPGSPNASAVPVSGNGATTAVAGVTSGSPSGTNNGAANTQSAVTQSGAASSSPATVSAYEADYYNTPYDDLVALGFLGRVKAYDWHLELIGLGLIGVLVLLFLFGSQQNQSTVNTWIKGVRPVLDENFYQVGVKEDQLLIKDTPQTFTTYASGRVNISGLLINFGLVSRQNYFMYIFESIASNFFESIKPQEDIVEVKIKPFPNEKINNFIFGIVNKNDMGATRNDNYYLSLTKTTESASLPQEFVFMSESTELNERLFTEELKEVLNKSGKILKYLAISDLPSVRPVSEDEFKSSPHLILKLSLKTDKQSLETSKNLIDQLIKLTDTINKFQLKHDSLKKINGVRTNEVNKIKKAIEEQKAEDLKEQKLEEERENRRNLAKLSPEEQDKLEKKQREKRERRARNRQKQRM</sequence>
<dbReference type="PANTHER" id="PTHR12883:SF0">
    <property type="entry name" value="PAT COMPLEX SUBUNIT CCDC47"/>
    <property type="match status" value="1"/>
</dbReference>
<dbReference type="FunCoup" id="K0KKZ2">
    <property type="interactions" value="85"/>
</dbReference>
<dbReference type="HOGENOM" id="CLU_042570_0_0_1"/>
<dbReference type="Pfam" id="PF07946">
    <property type="entry name" value="CCDC47"/>
    <property type="match status" value="1"/>
</dbReference>
<dbReference type="Proteomes" id="UP000009328">
    <property type="component" value="Unassembled WGS sequence"/>
</dbReference>
<gene>
    <name evidence="7" type="ORF">BN7_1297</name>
</gene>
<evidence type="ECO:0000256" key="1">
    <source>
        <dbReference type="ARBA" id="ARBA00004167"/>
    </source>
</evidence>
<keyword evidence="4 6" id="KW-0472">Membrane</keyword>
<feature type="compositionally biased region" description="Basic and acidic residues" evidence="5">
    <location>
        <begin position="428"/>
        <end position="464"/>
    </location>
</feature>
<evidence type="ECO:0000256" key="4">
    <source>
        <dbReference type="ARBA" id="ARBA00023136"/>
    </source>
</evidence>
<keyword evidence="2 6" id="KW-0812">Transmembrane</keyword>
<evidence type="ECO:0000256" key="5">
    <source>
        <dbReference type="SAM" id="MobiDB-lite"/>
    </source>
</evidence>
<proteinExistence type="predicted"/>
<feature type="region of interest" description="Disordered" evidence="5">
    <location>
        <begin position="428"/>
        <end position="475"/>
    </location>
</feature>
<reference evidence="7 8" key="1">
    <citation type="journal article" date="2012" name="Eukaryot. Cell">
        <title>Draft genome sequence of Wickerhamomyces ciferrii NRRL Y-1031 F-60-10.</title>
        <authorList>
            <person name="Schneider J."/>
            <person name="Andrea H."/>
            <person name="Blom J."/>
            <person name="Jaenicke S."/>
            <person name="Ruckert C."/>
            <person name="Schorsch C."/>
            <person name="Szczepanowski R."/>
            <person name="Farwick M."/>
            <person name="Goesmann A."/>
            <person name="Puhler A."/>
            <person name="Schaffer S."/>
            <person name="Tauch A."/>
            <person name="Kohler T."/>
            <person name="Brinkrolf K."/>
        </authorList>
    </citation>
    <scope>NUCLEOTIDE SEQUENCE [LARGE SCALE GENOMIC DNA]</scope>
    <source>
        <strain evidence="8">ATCC 14091 / BCRC 22168 / CBS 111 / JCM 3599 / NBRC 0793 / NRRL Y-1031 F-60-10</strain>
    </source>
</reference>
<dbReference type="AlphaFoldDB" id="K0KKZ2"/>
<keyword evidence="3 6" id="KW-1133">Transmembrane helix</keyword>
<protein>
    <submittedName>
        <fullName evidence="7">Coiled-coil domain-containing protein</fullName>
    </submittedName>
</protein>
<evidence type="ECO:0000256" key="3">
    <source>
        <dbReference type="ARBA" id="ARBA00022989"/>
    </source>
</evidence>
<feature type="compositionally biased region" description="Basic residues" evidence="5">
    <location>
        <begin position="465"/>
        <end position="475"/>
    </location>
</feature>
<evidence type="ECO:0000313" key="8">
    <source>
        <dbReference type="Proteomes" id="UP000009328"/>
    </source>
</evidence>
<evidence type="ECO:0000313" key="7">
    <source>
        <dbReference type="EMBL" id="CCH41758.1"/>
    </source>
</evidence>
<feature type="transmembrane region" description="Helical" evidence="6">
    <location>
        <begin position="149"/>
        <end position="169"/>
    </location>
</feature>
<feature type="region of interest" description="Disordered" evidence="5">
    <location>
        <begin position="57"/>
        <end position="76"/>
    </location>
</feature>
<dbReference type="STRING" id="1206466.K0KKZ2"/>
<dbReference type="GO" id="GO:0016020">
    <property type="term" value="C:membrane"/>
    <property type="evidence" value="ECO:0007669"/>
    <property type="project" value="UniProtKB-SubCell"/>
</dbReference>
<comment type="subcellular location">
    <subcellularLocation>
        <location evidence="1">Membrane</location>
        <topology evidence="1">Single-pass membrane protein</topology>
    </subcellularLocation>
</comment>
<dbReference type="InParanoid" id="K0KKZ2"/>
<dbReference type="GO" id="GO:0005783">
    <property type="term" value="C:endoplasmic reticulum"/>
    <property type="evidence" value="ECO:0007669"/>
    <property type="project" value="InterPro"/>
</dbReference>
<dbReference type="EMBL" id="CAIF01000028">
    <property type="protein sequence ID" value="CCH41758.1"/>
    <property type="molecule type" value="Genomic_DNA"/>
</dbReference>
<comment type="caution">
    <text evidence="7">The sequence shown here is derived from an EMBL/GenBank/DDBJ whole genome shotgun (WGS) entry which is preliminary data.</text>
</comment>
<feature type="region of interest" description="Disordered" evidence="5">
    <location>
        <begin position="91"/>
        <end position="113"/>
    </location>
</feature>
<name>K0KKZ2_WICCF</name>
<organism evidence="7 8">
    <name type="scientific">Wickerhamomyces ciferrii (strain ATCC 14091 / BCRC 22168 / CBS 111 / JCM 3599 / NBRC 0793 / NRRL Y-1031 F-60-10)</name>
    <name type="common">Yeast</name>
    <name type="synonym">Pichia ciferrii</name>
    <dbReference type="NCBI Taxonomy" id="1206466"/>
    <lineage>
        <taxon>Eukaryota</taxon>
        <taxon>Fungi</taxon>
        <taxon>Dikarya</taxon>
        <taxon>Ascomycota</taxon>
        <taxon>Saccharomycotina</taxon>
        <taxon>Saccharomycetes</taxon>
        <taxon>Phaffomycetales</taxon>
        <taxon>Wickerhamomycetaceae</taxon>
        <taxon>Wickerhamomyces</taxon>
    </lineage>
</organism>
<dbReference type="GO" id="GO:0005509">
    <property type="term" value="F:calcium ion binding"/>
    <property type="evidence" value="ECO:0007669"/>
    <property type="project" value="InterPro"/>
</dbReference>
<dbReference type="GO" id="GO:0032469">
    <property type="term" value="P:endoplasmic reticulum calcium ion homeostasis"/>
    <property type="evidence" value="ECO:0007669"/>
    <property type="project" value="InterPro"/>
</dbReference>
<evidence type="ECO:0000256" key="6">
    <source>
        <dbReference type="SAM" id="Phobius"/>
    </source>
</evidence>
<evidence type="ECO:0000256" key="2">
    <source>
        <dbReference type="ARBA" id="ARBA00022692"/>
    </source>
</evidence>
<dbReference type="eggNOG" id="KOG2357">
    <property type="taxonomic scope" value="Eukaryota"/>
</dbReference>
<dbReference type="InterPro" id="IPR012879">
    <property type="entry name" value="CCDC47"/>
</dbReference>